<reference evidence="1 2" key="1">
    <citation type="submission" date="2015-11" db="EMBL/GenBank/DDBJ databases">
        <title>Expanding the genomic diversity of Burkholderia species for the development of highly accurate diagnostics.</title>
        <authorList>
            <person name="Sahl J."/>
            <person name="Keim P."/>
            <person name="Wagner D."/>
        </authorList>
    </citation>
    <scope>NUCLEOTIDE SEQUENCE [LARGE SCALE GENOMIC DNA]</scope>
    <source>
        <strain evidence="1 2">MSMB782WGS</strain>
    </source>
</reference>
<dbReference type="RefSeq" id="WP_060231494.1">
    <property type="nucleotide sequence ID" value="NZ_LPLU01000008.1"/>
</dbReference>
<dbReference type="Proteomes" id="UP000065504">
    <property type="component" value="Unassembled WGS sequence"/>
</dbReference>
<gene>
    <name evidence="1" type="ORF">WM16_29665</name>
</gene>
<sequence length="354" mass="39030">MNEIEIQGHNVLEEVLSRVPIVDVDDIRPDLPMNGSRIDLVANIRAAGRPYRLQCEVLPNGQPRYVRYALLRLREYAARATSDIVPILIAPYFSPGTRALCRQHRVGYLDFEGNAQLAFGGVFIERQLTERATTERRELKSLFKPKSARVLRAMLRAPERSWKVAELADATGVSVGQVSNVRAGLLNREWAATTQEGIRLSEPGAVIDAWRDIYEGATGERYALYTTLHGAALEKAARDVLGARDTEHPAAAFASFSAANWIAPYGRSAIQYFYATKVGYDRLTAALNLKPVPQGENVVITLVGDDGVLADTIEPAPGAVCTSLVQTYLDLTLAGERGMEAARHLREATMKWQP</sequence>
<organism evidence="1 2">
    <name type="scientific">Burkholderia ubonensis</name>
    <dbReference type="NCBI Taxonomy" id="101571"/>
    <lineage>
        <taxon>Bacteria</taxon>
        <taxon>Pseudomonadati</taxon>
        <taxon>Pseudomonadota</taxon>
        <taxon>Betaproteobacteria</taxon>
        <taxon>Burkholderiales</taxon>
        <taxon>Burkholderiaceae</taxon>
        <taxon>Burkholderia</taxon>
        <taxon>Burkholderia cepacia complex</taxon>
    </lineage>
</organism>
<proteinExistence type="predicted"/>
<dbReference type="AlphaFoldDB" id="A0A108D412"/>
<evidence type="ECO:0008006" key="3">
    <source>
        <dbReference type="Google" id="ProtNLM"/>
    </source>
</evidence>
<evidence type="ECO:0000313" key="1">
    <source>
        <dbReference type="EMBL" id="KWK85893.1"/>
    </source>
</evidence>
<protein>
    <recommendedName>
        <fullName evidence="3">Transcriptional regulator</fullName>
    </recommendedName>
</protein>
<accession>A0A108D412</accession>
<evidence type="ECO:0000313" key="2">
    <source>
        <dbReference type="Proteomes" id="UP000065504"/>
    </source>
</evidence>
<name>A0A108D412_9BURK</name>
<comment type="caution">
    <text evidence="1">The sequence shown here is derived from an EMBL/GenBank/DDBJ whole genome shotgun (WGS) entry which is preliminary data.</text>
</comment>
<dbReference type="EMBL" id="LPLU01000008">
    <property type="protein sequence ID" value="KWK85893.1"/>
    <property type="molecule type" value="Genomic_DNA"/>
</dbReference>